<keyword evidence="8" id="KW-0472">Membrane</keyword>
<dbReference type="GO" id="GO:0003689">
    <property type="term" value="F:DNA clamp loader activity"/>
    <property type="evidence" value="ECO:0007669"/>
    <property type="project" value="TreeGrafter"/>
</dbReference>
<keyword evidence="8" id="KW-1133">Transmembrane helix</keyword>
<evidence type="ECO:0000256" key="5">
    <source>
        <dbReference type="ARBA" id="ARBA00022840"/>
    </source>
</evidence>
<keyword evidence="4" id="KW-0227">DNA damage</keyword>
<dbReference type="Pfam" id="PF21960">
    <property type="entry name" value="RCF1-5-like_lid"/>
    <property type="match status" value="1"/>
</dbReference>
<dbReference type="CDD" id="cd18140">
    <property type="entry name" value="HLD_clamp_RFC"/>
    <property type="match status" value="1"/>
</dbReference>
<reference evidence="9" key="1">
    <citation type="submission" date="2019-08" db="EMBL/GenBank/DDBJ databases">
        <title>Reference gene set and small RNA set construction with multiple tissues from Davidia involucrata Baill.</title>
        <authorList>
            <person name="Yang H."/>
            <person name="Zhou C."/>
            <person name="Li G."/>
            <person name="Wang J."/>
            <person name="Gao P."/>
            <person name="Wang M."/>
            <person name="Wang R."/>
            <person name="Zhao Y."/>
        </authorList>
    </citation>
    <scope>NUCLEOTIDE SEQUENCE</scope>
    <source>
        <tissue evidence="9">Mixed with DoveR01_LX</tissue>
    </source>
</reference>
<sequence length="178" mass="20864">MVQLTLQTKHVPGKNFSCLFRVLGLVRLHFFIELDWNFLPFYILNAYFKLLLGIFQVAFNPITVNSIKKMLSKICREEQCKLTADQIDLIAKSSGGDIRQAITSLQYFCLKSRPKLYAFPTVLPLIQKKDHMGSIVWMMGFLYHLAEMKLFLYFCTTRGRLRILLHWVCTDGTHNFRY</sequence>
<evidence type="ECO:0000256" key="2">
    <source>
        <dbReference type="ARBA" id="ARBA00006168"/>
    </source>
</evidence>
<evidence type="ECO:0000256" key="4">
    <source>
        <dbReference type="ARBA" id="ARBA00022763"/>
    </source>
</evidence>
<protein>
    <submittedName>
        <fullName evidence="9">Uncharacterized protein</fullName>
    </submittedName>
</protein>
<comment type="subcellular location">
    <subcellularLocation>
        <location evidence="1">Nucleus</location>
    </subcellularLocation>
</comment>
<dbReference type="Gene3D" id="1.10.8.60">
    <property type="match status" value="1"/>
</dbReference>
<dbReference type="GO" id="GO:0005634">
    <property type="term" value="C:nucleus"/>
    <property type="evidence" value="ECO:0007669"/>
    <property type="project" value="UniProtKB-SubCell"/>
</dbReference>
<dbReference type="GO" id="GO:0006281">
    <property type="term" value="P:DNA repair"/>
    <property type="evidence" value="ECO:0007669"/>
    <property type="project" value="InterPro"/>
</dbReference>
<keyword evidence="8" id="KW-0812">Transmembrane</keyword>
<dbReference type="InterPro" id="IPR047854">
    <property type="entry name" value="RFC_lid"/>
</dbReference>
<keyword evidence="5" id="KW-0067">ATP-binding</keyword>
<dbReference type="GO" id="GO:0033314">
    <property type="term" value="P:mitotic DNA replication checkpoint signaling"/>
    <property type="evidence" value="ECO:0007669"/>
    <property type="project" value="TreeGrafter"/>
</dbReference>
<dbReference type="GO" id="GO:0005524">
    <property type="term" value="F:ATP binding"/>
    <property type="evidence" value="ECO:0007669"/>
    <property type="project" value="UniProtKB-KW"/>
</dbReference>
<evidence type="ECO:0000256" key="3">
    <source>
        <dbReference type="ARBA" id="ARBA00022741"/>
    </source>
</evidence>
<comment type="similarity">
    <text evidence="2">Belongs to the rad17/RAD24 family.</text>
</comment>
<evidence type="ECO:0000256" key="1">
    <source>
        <dbReference type="ARBA" id="ARBA00004123"/>
    </source>
</evidence>
<dbReference type="GO" id="GO:0003682">
    <property type="term" value="F:chromatin binding"/>
    <property type="evidence" value="ECO:0007669"/>
    <property type="project" value="TreeGrafter"/>
</dbReference>
<dbReference type="PANTHER" id="PTHR12172">
    <property type="entry name" value="CELL CYCLE CHECKPOINT PROTEIN RAD17"/>
    <property type="match status" value="1"/>
</dbReference>
<keyword evidence="3" id="KW-0547">Nucleotide-binding</keyword>
<dbReference type="GO" id="GO:0000077">
    <property type="term" value="P:DNA damage checkpoint signaling"/>
    <property type="evidence" value="ECO:0007669"/>
    <property type="project" value="TreeGrafter"/>
</dbReference>
<dbReference type="EMBL" id="GHES01014652">
    <property type="protein sequence ID" value="MPA45211.1"/>
    <property type="molecule type" value="Transcribed_RNA"/>
</dbReference>
<dbReference type="PANTHER" id="PTHR12172:SF0">
    <property type="entry name" value="CELL CYCLE CHECKPOINT PROTEIN RAD17"/>
    <property type="match status" value="1"/>
</dbReference>
<evidence type="ECO:0000313" key="9">
    <source>
        <dbReference type="EMBL" id="MPA45211.1"/>
    </source>
</evidence>
<keyword evidence="6" id="KW-0539">Nucleus</keyword>
<name>A0A5B6ZP58_DAVIN</name>
<organism evidence="9">
    <name type="scientific">Davidia involucrata</name>
    <name type="common">Dove tree</name>
    <dbReference type="NCBI Taxonomy" id="16924"/>
    <lineage>
        <taxon>Eukaryota</taxon>
        <taxon>Viridiplantae</taxon>
        <taxon>Streptophyta</taxon>
        <taxon>Embryophyta</taxon>
        <taxon>Tracheophyta</taxon>
        <taxon>Spermatophyta</taxon>
        <taxon>Magnoliopsida</taxon>
        <taxon>eudicotyledons</taxon>
        <taxon>Gunneridae</taxon>
        <taxon>Pentapetalae</taxon>
        <taxon>asterids</taxon>
        <taxon>Cornales</taxon>
        <taxon>Nyssaceae</taxon>
        <taxon>Davidia</taxon>
    </lineage>
</organism>
<feature type="transmembrane region" description="Helical" evidence="8">
    <location>
        <begin position="38"/>
        <end position="59"/>
    </location>
</feature>
<evidence type="ECO:0000256" key="8">
    <source>
        <dbReference type="SAM" id="Phobius"/>
    </source>
</evidence>
<evidence type="ECO:0000256" key="6">
    <source>
        <dbReference type="ARBA" id="ARBA00023242"/>
    </source>
</evidence>
<gene>
    <name evidence="9" type="ORF">Din_014652</name>
</gene>
<feature type="transmembrane region" description="Helical" evidence="8">
    <location>
        <begin position="135"/>
        <end position="154"/>
    </location>
</feature>
<evidence type="ECO:0000256" key="7">
    <source>
        <dbReference type="ARBA" id="ARBA00023306"/>
    </source>
</evidence>
<dbReference type="InterPro" id="IPR027417">
    <property type="entry name" value="P-loop_NTPase"/>
</dbReference>
<dbReference type="AlphaFoldDB" id="A0A5B6ZP58"/>
<keyword evidence="7" id="KW-0131">Cell cycle</keyword>
<dbReference type="SUPFAM" id="SSF52540">
    <property type="entry name" value="P-loop containing nucleoside triphosphate hydrolases"/>
    <property type="match status" value="1"/>
</dbReference>
<dbReference type="InterPro" id="IPR004582">
    <property type="entry name" value="Checkpoint_prot_Rad17_Rad24"/>
</dbReference>
<accession>A0A5B6ZP58</accession>
<proteinExistence type="inferred from homology"/>